<sequence>MSPPFGFLRNLTNHQPKAVVPAYQEDSRPTKLLKRKATARKTTSGHIPPESHLVDSFNDIIGAASQLDDISPSRYPAHPVSAHRHRSLPYSSQLITAHSQTQGLYLIDLMDLVGLTKAFKFKEKFHHHQGPHQDPVRTNLDSASTTSQSAVPHLQRFMRSSTENVYLVLTIRSLRRTKHQ</sequence>
<accession>A0A0D2N0Q3</accession>
<organism evidence="1 2">
    <name type="scientific">Hypholoma sublateritium (strain FD-334 SS-4)</name>
    <dbReference type="NCBI Taxonomy" id="945553"/>
    <lineage>
        <taxon>Eukaryota</taxon>
        <taxon>Fungi</taxon>
        <taxon>Dikarya</taxon>
        <taxon>Basidiomycota</taxon>
        <taxon>Agaricomycotina</taxon>
        <taxon>Agaricomycetes</taxon>
        <taxon>Agaricomycetidae</taxon>
        <taxon>Agaricales</taxon>
        <taxon>Agaricineae</taxon>
        <taxon>Strophariaceae</taxon>
        <taxon>Hypholoma</taxon>
    </lineage>
</organism>
<protein>
    <submittedName>
        <fullName evidence="1">Uncharacterized protein</fullName>
    </submittedName>
</protein>
<keyword evidence="2" id="KW-1185">Reference proteome</keyword>
<dbReference type="EMBL" id="KN817518">
    <property type="protein sequence ID" value="KJA29978.1"/>
    <property type="molecule type" value="Genomic_DNA"/>
</dbReference>
<gene>
    <name evidence="1" type="ORF">HYPSUDRAFT_249731</name>
</gene>
<name>A0A0D2N0Q3_HYPSF</name>
<dbReference type="Proteomes" id="UP000054270">
    <property type="component" value="Unassembled WGS sequence"/>
</dbReference>
<reference evidence="2" key="1">
    <citation type="submission" date="2014-04" db="EMBL/GenBank/DDBJ databases">
        <title>Evolutionary Origins and Diversification of the Mycorrhizal Mutualists.</title>
        <authorList>
            <consortium name="DOE Joint Genome Institute"/>
            <consortium name="Mycorrhizal Genomics Consortium"/>
            <person name="Kohler A."/>
            <person name="Kuo A."/>
            <person name="Nagy L.G."/>
            <person name="Floudas D."/>
            <person name="Copeland A."/>
            <person name="Barry K.W."/>
            <person name="Cichocki N."/>
            <person name="Veneault-Fourrey C."/>
            <person name="LaButti K."/>
            <person name="Lindquist E.A."/>
            <person name="Lipzen A."/>
            <person name="Lundell T."/>
            <person name="Morin E."/>
            <person name="Murat C."/>
            <person name="Riley R."/>
            <person name="Ohm R."/>
            <person name="Sun H."/>
            <person name="Tunlid A."/>
            <person name="Henrissat B."/>
            <person name="Grigoriev I.V."/>
            <person name="Hibbett D.S."/>
            <person name="Martin F."/>
        </authorList>
    </citation>
    <scope>NUCLEOTIDE SEQUENCE [LARGE SCALE GENOMIC DNA]</scope>
    <source>
        <strain evidence="2">FD-334 SS-4</strain>
    </source>
</reference>
<evidence type="ECO:0000313" key="2">
    <source>
        <dbReference type="Proteomes" id="UP000054270"/>
    </source>
</evidence>
<evidence type="ECO:0000313" key="1">
    <source>
        <dbReference type="EMBL" id="KJA29978.1"/>
    </source>
</evidence>
<dbReference type="AlphaFoldDB" id="A0A0D2N0Q3"/>
<proteinExistence type="predicted"/>